<evidence type="ECO:0000313" key="2">
    <source>
        <dbReference type="EMBL" id="PWZ02287.1"/>
    </source>
</evidence>
<evidence type="ECO:0000313" key="3">
    <source>
        <dbReference type="Proteomes" id="UP000246740"/>
    </source>
</evidence>
<feature type="signal peptide" evidence="1">
    <location>
        <begin position="1"/>
        <end position="21"/>
    </location>
</feature>
<dbReference type="InParanoid" id="A0A317XVF2"/>
<organism evidence="2 3">
    <name type="scientific">Testicularia cyperi</name>
    <dbReference type="NCBI Taxonomy" id="1882483"/>
    <lineage>
        <taxon>Eukaryota</taxon>
        <taxon>Fungi</taxon>
        <taxon>Dikarya</taxon>
        <taxon>Basidiomycota</taxon>
        <taxon>Ustilaginomycotina</taxon>
        <taxon>Ustilaginomycetes</taxon>
        <taxon>Ustilaginales</taxon>
        <taxon>Anthracoideaceae</taxon>
        <taxon>Testicularia</taxon>
    </lineage>
</organism>
<keyword evidence="3" id="KW-1185">Reference proteome</keyword>
<sequence length="172" mass="18859">MCESDRYVGIVLLLFASSSLGQLPHGPSQLCLHHDQVSSNSSSHNGLFSAAASMTQQSEHSAPFGPDYEMHDITYTTVVMASRCSGRTKVVGEESGRDMDISGCHRWLKSEPTRPGALIAGEAQPVLVRSGNVTEPIRCASKVLPYFVLTVRWVACRLYGVRWYSRKPSLMA</sequence>
<dbReference type="EMBL" id="KZ819189">
    <property type="protein sequence ID" value="PWZ02287.1"/>
    <property type="molecule type" value="Genomic_DNA"/>
</dbReference>
<feature type="chain" id="PRO_5016233976" evidence="1">
    <location>
        <begin position="22"/>
        <end position="172"/>
    </location>
</feature>
<keyword evidence="1" id="KW-0732">Signal</keyword>
<dbReference type="AlphaFoldDB" id="A0A317XVF2"/>
<protein>
    <submittedName>
        <fullName evidence="2">Uncharacterized protein</fullName>
    </submittedName>
</protein>
<proteinExistence type="predicted"/>
<reference evidence="2 3" key="1">
    <citation type="journal article" date="2018" name="Mol. Biol. Evol.">
        <title>Broad Genomic Sampling Reveals a Smut Pathogenic Ancestry of the Fungal Clade Ustilaginomycotina.</title>
        <authorList>
            <person name="Kijpornyongpan T."/>
            <person name="Mondo S.J."/>
            <person name="Barry K."/>
            <person name="Sandor L."/>
            <person name="Lee J."/>
            <person name="Lipzen A."/>
            <person name="Pangilinan J."/>
            <person name="LaButti K."/>
            <person name="Hainaut M."/>
            <person name="Henrissat B."/>
            <person name="Grigoriev I.V."/>
            <person name="Spatafora J.W."/>
            <person name="Aime M.C."/>
        </authorList>
    </citation>
    <scope>NUCLEOTIDE SEQUENCE [LARGE SCALE GENOMIC DNA]</scope>
    <source>
        <strain evidence="2 3">MCA 3645</strain>
    </source>
</reference>
<accession>A0A317XVF2</accession>
<dbReference type="Proteomes" id="UP000246740">
    <property type="component" value="Unassembled WGS sequence"/>
</dbReference>
<evidence type="ECO:0000256" key="1">
    <source>
        <dbReference type="SAM" id="SignalP"/>
    </source>
</evidence>
<name>A0A317XVF2_9BASI</name>
<gene>
    <name evidence="2" type="ORF">BCV70DRAFT_204966</name>
</gene>